<keyword evidence="6 14" id="KW-1133">Transmembrane helix</keyword>
<feature type="domain" description="G-protein coupled receptors family 1 profile" evidence="15">
    <location>
        <begin position="39"/>
        <end position="289"/>
    </location>
</feature>
<keyword evidence="11" id="KW-0325">Glycoprotein</keyword>
<dbReference type="PROSITE" id="PS50262">
    <property type="entry name" value="G_PROTEIN_RECEP_F1_2"/>
    <property type="match status" value="1"/>
</dbReference>
<protein>
    <recommendedName>
        <fullName evidence="14">Olfactory receptor</fullName>
    </recommendedName>
</protein>
<dbReference type="PRINTS" id="PR00245">
    <property type="entry name" value="OLFACTORYR"/>
</dbReference>
<evidence type="ECO:0000256" key="11">
    <source>
        <dbReference type="ARBA" id="ARBA00023180"/>
    </source>
</evidence>
<sequence>MVNSTYFTTIILTGYFEVGHTKYIYFALSIILYITIILANSLLSCVICVERSLHEPMYILLCCLSLNELYGSAAFFPFILTNILTASHEVTIASCYVQIFCLYTYASVEFGTLAIMSYDRYMAICYPLLYNNIITCNRVCMLIVMVWVVSFLKFIINIFLSLRLELCANVIEKVLCDNYLLVKLACSDTLVNNIYGIIGAIVTIVLPLMLILYSYMKILRVCLKSSVETTHKAMSTCAPHLVSLLNFSLGCSFEIFSSRFDKIHMHPVLRVIISVYFVICPPIVNPIMYGIRLSKVKTAFKKHFYLK</sequence>
<keyword evidence="8 14" id="KW-0472">Membrane</keyword>
<dbReference type="SUPFAM" id="SSF81321">
    <property type="entry name" value="Family A G protein-coupled receptor-like"/>
    <property type="match status" value="1"/>
</dbReference>
<dbReference type="GeneID" id="108277640"/>
<evidence type="ECO:0000256" key="7">
    <source>
        <dbReference type="ARBA" id="ARBA00023040"/>
    </source>
</evidence>
<dbReference type="GO" id="GO:0005549">
    <property type="term" value="F:odorant binding"/>
    <property type="evidence" value="ECO:0007669"/>
    <property type="project" value="TreeGrafter"/>
</dbReference>
<dbReference type="AlphaFoldDB" id="A0A2D0STA9"/>
<feature type="transmembrane region" description="Helical" evidence="14">
    <location>
        <begin position="58"/>
        <end position="84"/>
    </location>
</feature>
<keyword evidence="4 13" id="KW-0812">Transmembrane</keyword>
<comment type="subcellular location">
    <subcellularLocation>
        <location evidence="1 14">Cell membrane</location>
        <topology evidence="1 14">Multi-pass membrane protein</topology>
    </subcellularLocation>
</comment>
<keyword evidence="9" id="KW-1015">Disulfide bond</keyword>
<dbReference type="Pfam" id="PF13853">
    <property type="entry name" value="7tm_4"/>
    <property type="match status" value="1"/>
</dbReference>
<dbReference type="InterPro" id="IPR052921">
    <property type="entry name" value="GPCR1_Superfamily_Member"/>
</dbReference>
<keyword evidence="3 14" id="KW-0716">Sensory transduction</keyword>
<dbReference type="InterPro" id="IPR017452">
    <property type="entry name" value="GPCR_Rhodpsn_7TM"/>
</dbReference>
<evidence type="ECO:0000259" key="15">
    <source>
        <dbReference type="PROSITE" id="PS50262"/>
    </source>
</evidence>
<feature type="transmembrane region" description="Helical" evidence="14">
    <location>
        <begin position="139"/>
        <end position="160"/>
    </location>
</feature>
<keyword evidence="12 13" id="KW-0807">Transducer</keyword>
<dbReference type="Proteomes" id="UP000221080">
    <property type="component" value="Chromosome 17"/>
</dbReference>
<dbReference type="InterPro" id="IPR000725">
    <property type="entry name" value="Olfact_rcpt"/>
</dbReference>
<dbReference type="GO" id="GO:0004930">
    <property type="term" value="F:G protein-coupled receptor activity"/>
    <property type="evidence" value="ECO:0007669"/>
    <property type="project" value="UniProtKB-KW"/>
</dbReference>
<evidence type="ECO:0000256" key="2">
    <source>
        <dbReference type="ARBA" id="ARBA00022475"/>
    </source>
</evidence>
<dbReference type="KEGG" id="ipu:108277640"/>
<dbReference type="GO" id="GO:0004984">
    <property type="term" value="F:olfactory receptor activity"/>
    <property type="evidence" value="ECO:0007669"/>
    <property type="project" value="InterPro"/>
</dbReference>
<evidence type="ECO:0000256" key="1">
    <source>
        <dbReference type="ARBA" id="ARBA00004651"/>
    </source>
</evidence>
<feature type="transmembrane region" description="Helical" evidence="14">
    <location>
        <begin position="268"/>
        <end position="291"/>
    </location>
</feature>
<keyword evidence="10 13" id="KW-0675">Receptor</keyword>
<evidence type="ECO:0000256" key="9">
    <source>
        <dbReference type="ARBA" id="ARBA00023157"/>
    </source>
</evidence>
<dbReference type="Gene3D" id="1.20.1070.10">
    <property type="entry name" value="Rhodopsin 7-helix transmembrane proteins"/>
    <property type="match status" value="1"/>
</dbReference>
<organism evidence="16 17">
    <name type="scientific">Ictalurus punctatus</name>
    <name type="common">Channel catfish</name>
    <name type="synonym">Silurus punctatus</name>
    <dbReference type="NCBI Taxonomy" id="7998"/>
    <lineage>
        <taxon>Eukaryota</taxon>
        <taxon>Metazoa</taxon>
        <taxon>Chordata</taxon>
        <taxon>Craniata</taxon>
        <taxon>Vertebrata</taxon>
        <taxon>Euteleostomi</taxon>
        <taxon>Actinopterygii</taxon>
        <taxon>Neopterygii</taxon>
        <taxon>Teleostei</taxon>
        <taxon>Ostariophysi</taxon>
        <taxon>Siluriformes</taxon>
        <taxon>Ictaluridae</taxon>
        <taxon>Ictalurus</taxon>
    </lineage>
</organism>
<keyword evidence="2 14" id="KW-1003">Cell membrane</keyword>
<reference evidence="16" key="1">
    <citation type="journal article" date="2016" name="Nat. Commun.">
        <title>The channel catfish genome sequence provides insights into the evolution of scale formation in teleosts.</title>
        <authorList>
            <person name="Liu Z."/>
            <person name="Liu S."/>
            <person name="Yao J."/>
            <person name="Bao L."/>
            <person name="Zhang J."/>
            <person name="Li Y."/>
            <person name="Jiang C."/>
            <person name="Sun L."/>
            <person name="Wang R."/>
            <person name="Zhang Y."/>
            <person name="Zhou T."/>
            <person name="Zeng Q."/>
            <person name="Fu Q."/>
            <person name="Gao S."/>
            <person name="Li N."/>
            <person name="Koren S."/>
            <person name="Jiang Y."/>
            <person name="Zimin A."/>
            <person name="Xu P."/>
            <person name="Phillippy A.M."/>
            <person name="Geng X."/>
            <person name="Song L."/>
            <person name="Sun F."/>
            <person name="Li C."/>
            <person name="Wang X."/>
            <person name="Chen A."/>
            <person name="Jin Y."/>
            <person name="Yuan Z."/>
            <person name="Yang Y."/>
            <person name="Tan S."/>
            <person name="Peatman E."/>
            <person name="Lu J."/>
            <person name="Qin Z."/>
            <person name="Dunham R."/>
            <person name="Li Z."/>
            <person name="Sonstegard T."/>
            <person name="Feng J."/>
            <person name="Danzmann R.G."/>
            <person name="Schroeder S."/>
            <person name="Scheffler B."/>
            <person name="Duke M.V."/>
            <person name="Ballard L."/>
            <person name="Kucuktas H."/>
            <person name="Kaltenboeck L."/>
            <person name="Liu H."/>
            <person name="Armbruster J."/>
            <person name="Xie Y."/>
            <person name="Kirby M.L."/>
            <person name="Tian Y."/>
            <person name="Flanagan M.E."/>
            <person name="Mu W."/>
            <person name="Waldbieser G.C."/>
        </authorList>
    </citation>
    <scope>NUCLEOTIDE SEQUENCE [LARGE SCALE GENOMIC DNA]</scope>
    <source>
        <strain evidence="16">SDA103</strain>
    </source>
</reference>
<gene>
    <name evidence="17" type="primary">LOC108277640</name>
</gene>
<feature type="transmembrane region" description="Helical" evidence="14">
    <location>
        <begin position="237"/>
        <end position="256"/>
    </location>
</feature>
<evidence type="ECO:0000256" key="6">
    <source>
        <dbReference type="ARBA" id="ARBA00022989"/>
    </source>
</evidence>
<dbReference type="PANTHER" id="PTHR26451:SF885">
    <property type="entry name" value="OLFACTORY RECEPTOR"/>
    <property type="match status" value="1"/>
</dbReference>
<dbReference type="RefSeq" id="XP_017345932.1">
    <property type="nucleotide sequence ID" value="XM_017490443.2"/>
</dbReference>
<evidence type="ECO:0000256" key="4">
    <source>
        <dbReference type="ARBA" id="ARBA00022692"/>
    </source>
</evidence>
<evidence type="ECO:0000313" key="17">
    <source>
        <dbReference type="RefSeq" id="XP_017345932.1"/>
    </source>
</evidence>
<dbReference type="FunFam" id="1.20.1070.10:FF:000024">
    <property type="entry name" value="Olfactory receptor"/>
    <property type="match status" value="1"/>
</dbReference>
<dbReference type="OMA" id="HVLCYKM"/>
<evidence type="ECO:0000256" key="5">
    <source>
        <dbReference type="ARBA" id="ARBA00022725"/>
    </source>
</evidence>
<keyword evidence="16" id="KW-1185">Reference proteome</keyword>
<feature type="transmembrane region" description="Helical" evidence="14">
    <location>
        <begin position="194"/>
        <end position="216"/>
    </location>
</feature>
<reference evidence="17" key="2">
    <citation type="submission" date="2025-08" db="UniProtKB">
        <authorList>
            <consortium name="RefSeq"/>
        </authorList>
    </citation>
    <scope>IDENTIFICATION</scope>
    <source>
        <tissue evidence="17">Blood</tissue>
    </source>
</reference>
<feature type="transmembrane region" description="Helical" evidence="14">
    <location>
        <begin position="23"/>
        <end position="46"/>
    </location>
</feature>
<evidence type="ECO:0000313" key="16">
    <source>
        <dbReference type="Proteomes" id="UP000221080"/>
    </source>
</evidence>
<dbReference type="PROSITE" id="PS00237">
    <property type="entry name" value="G_PROTEIN_RECEP_F1_1"/>
    <property type="match status" value="1"/>
</dbReference>
<dbReference type="InterPro" id="IPR000276">
    <property type="entry name" value="GPCR_Rhodpsn"/>
</dbReference>
<dbReference type="OrthoDB" id="6147321at2759"/>
<proteinExistence type="inferred from homology"/>
<evidence type="ECO:0000256" key="3">
    <source>
        <dbReference type="ARBA" id="ARBA00022606"/>
    </source>
</evidence>
<evidence type="ECO:0000256" key="13">
    <source>
        <dbReference type="RuleBase" id="RU000688"/>
    </source>
</evidence>
<dbReference type="PRINTS" id="PR00237">
    <property type="entry name" value="GPCRRHODOPSN"/>
</dbReference>
<evidence type="ECO:0000256" key="8">
    <source>
        <dbReference type="ARBA" id="ARBA00023136"/>
    </source>
</evidence>
<evidence type="ECO:0000256" key="10">
    <source>
        <dbReference type="ARBA" id="ARBA00023170"/>
    </source>
</evidence>
<name>A0A2D0STA9_ICTPU</name>
<keyword evidence="7 13" id="KW-0297">G-protein coupled receptor</keyword>
<accession>A0A2D0STA9</accession>
<evidence type="ECO:0000256" key="14">
    <source>
        <dbReference type="RuleBase" id="RU363047"/>
    </source>
</evidence>
<feature type="transmembrane region" description="Helical" evidence="14">
    <location>
        <begin position="96"/>
        <end position="118"/>
    </location>
</feature>
<evidence type="ECO:0000256" key="12">
    <source>
        <dbReference type="ARBA" id="ARBA00023224"/>
    </source>
</evidence>
<keyword evidence="5 14" id="KW-0552">Olfaction</keyword>
<dbReference type="PANTHER" id="PTHR26451">
    <property type="entry name" value="G_PROTEIN_RECEP_F1_2 DOMAIN-CONTAINING PROTEIN"/>
    <property type="match status" value="1"/>
</dbReference>
<comment type="similarity">
    <text evidence="13">Belongs to the G-protein coupled receptor 1 family.</text>
</comment>
<dbReference type="GO" id="GO:0005886">
    <property type="term" value="C:plasma membrane"/>
    <property type="evidence" value="ECO:0007669"/>
    <property type="project" value="UniProtKB-SubCell"/>
</dbReference>